<dbReference type="InterPro" id="IPR042109">
    <property type="entry name" value="Adenylosuccinate_synth_dom1"/>
</dbReference>
<keyword evidence="5 8" id="KW-0658">Purine biosynthesis</keyword>
<dbReference type="InterPro" id="IPR042110">
    <property type="entry name" value="Adenylosuccinate_synth_dom2"/>
</dbReference>
<evidence type="ECO:0000256" key="1">
    <source>
        <dbReference type="ARBA" id="ARBA00011738"/>
    </source>
</evidence>
<comment type="pathway">
    <text evidence="8 10">Purine metabolism; AMP biosynthesis via de novo pathway; AMP from IMP: step 1/2.</text>
</comment>
<evidence type="ECO:0000256" key="5">
    <source>
        <dbReference type="ARBA" id="ARBA00022755"/>
    </source>
</evidence>
<feature type="binding site" evidence="8">
    <location>
        <position position="303"/>
    </location>
    <ligand>
        <name>GTP</name>
        <dbReference type="ChEBI" id="CHEBI:37565"/>
    </ligand>
</feature>
<dbReference type="InterPro" id="IPR027417">
    <property type="entry name" value="P-loop_NTPase"/>
</dbReference>
<feature type="active site" description="Proton donor" evidence="8">
    <location>
        <position position="41"/>
    </location>
</feature>
<feature type="binding site" description="in other chain" evidence="8">
    <location>
        <position position="301"/>
    </location>
    <ligand>
        <name>IMP</name>
        <dbReference type="ChEBI" id="CHEBI:58053"/>
        <note>ligand shared between dimeric partners</note>
    </ligand>
</feature>
<comment type="function">
    <text evidence="8">Plays an important role in the de novo pathway of purine nucleotide biosynthesis. Catalyzes the first committed step in the biosynthesis of AMP from IMP.</text>
</comment>
<feature type="binding site" evidence="8">
    <location>
        <begin position="40"/>
        <end position="42"/>
    </location>
    <ligand>
        <name>GTP</name>
        <dbReference type="ChEBI" id="CHEBI:37565"/>
    </ligand>
</feature>
<evidence type="ECO:0000256" key="6">
    <source>
        <dbReference type="ARBA" id="ARBA00022842"/>
    </source>
</evidence>
<feature type="binding site" description="in other chain" evidence="8">
    <location>
        <position position="238"/>
    </location>
    <ligand>
        <name>IMP</name>
        <dbReference type="ChEBI" id="CHEBI:58053"/>
        <note>ligand shared between dimeric partners</note>
    </ligand>
</feature>
<feature type="binding site" description="in other chain" evidence="8">
    <location>
        <begin position="38"/>
        <end position="41"/>
    </location>
    <ligand>
        <name>IMP</name>
        <dbReference type="ChEBI" id="CHEBI:58053"/>
        <note>ligand shared between dimeric partners</note>
    </ligand>
</feature>
<dbReference type="GO" id="GO:0044208">
    <property type="term" value="P:'de novo' AMP biosynthetic process"/>
    <property type="evidence" value="ECO:0007669"/>
    <property type="project" value="UniProtKB-UniRule"/>
</dbReference>
<dbReference type="RefSeq" id="WP_057766463.1">
    <property type="nucleotide sequence ID" value="NZ_AZDG01000016.1"/>
</dbReference>
<dbReference type="EC" id="6.3.4.4" evidence="8 10"/>
<feature type="binding site" evidence="8">
    <location>
        <position position="13"/>
    </location>
    <ligand>
        <name>Mg(2+)</name>
        <dbReference type="ChEBI" id="CHEBI:18420"/>
    </ligand>
</feature>
<evidence type="ECO:0000256" key="2">
    <source>
        <dbReference type="ARBA" id="ARBA00022598"/>
    </source>
</evidence>
<feature type="binding site" evidence="8">
    <location>
        <position position="142"/>
    </location>
    <ligand>
        <name>IMP</name>
        <dbReference type="ChEBI" id="CHEBI:58053"/>
        <note>ligand shared between dimeric partners</note>
    </ligand>
</feature>
<comment type="catalytic activity">
    <reaction evidence="8 10">
        <text>IMP + L-aspartate + GTP = N(6)-(1,2-dicarboxyethyl)-AMP + GDP + phosphate + 2 H(+)</text>
        <dbReference type="Rhea" id="RHEA:15753"/>
        <dbReference type="ChEBI" id="CHEBI:15378"/>
        <dbReference type="ChEBI" id="CHEBI:29991"/>
        <dbReference type="ChEBI" id="CHEBI:37565"/>
        <dbReference type="ChEBI" id="CHEBI:43474"/>
        <dbReference type="ChEBI" id="CHEBI:57567"/>
        <dbReference type="ChEBI" id="CHEBI:58053"/>
        <dbReference type="ChEBI" id="CHEBI:58189"/>
        <dbReference type="EC" id="6.3.4.4"/>
    </reaction>
</comment>
<dbReference type="OrthoDB" id="9807553at2"/>
<feature type="binding site" evidence="8">
    <location>
        <begin position="411"/>
        <end position="413"/>
    </location>
    <ligand>
        <name>GTP</name>
        <dbReference type="ChEBI" id="CHEBI:37565"/>
    </ligand>
</feature>
<keyword evidence="6 8" id="KW-0460">Magnesium</keyword>
<dbReference type="PANTHER" id="PTHR11846">
    <property type="entry name" value="ADENYLOSUCCINATE SYNTHETASE"/>
    <property type="match status" value="1"/>
</dbReference>
<dbReference type="GO" id="GO:0046040">
    <property type="term" value="P:IMP metabolic process"/>
    <property type="evidence" value="ECO:0007669"/>
    <property type="project" value="TreeGrafter"/>
</dbReference>
<feature type="binding site" description="in other chain" evidence="8">
    <location>
        <begin position="13"/>
        <end position="16"/>
    </location>
    <ligand>
        <name>IMP</name>
        <dbReference type="ChEBI" id="CHEBI:58053"/>
        <note>ligand shared between dimeric partners</note>
    </ligand>
</feature>
<dbReference type="FunFam" id="1.10.300.10:FF:000001">
    <property type="entry name" value="Adenylosuccinate synthetase"/>
    <property type="match status" value="1"/>
</dbReference>
<protein>
    <recommendedName>
        <fullName evidence="8 10">Adenylosuccinate synthetase</fullName>
        <shortName evidence="8">AMPSase</shortName>
        <shortName evidence="8">AdSS</shortName>
        <ecNumber evidence="8 10">6.3.4.4</ecNumber>
    </recommendedName>
    <alternativeName>
        <fullName evidence="8">IMP--aspartate ligase</fullName>
    </alternativeName>
</protein>
<feature type="binding site" evidence="8">
    <location>
        <begin position="12"/>
        <end position="18"/>
    </location>
    <ligand>
        <name>GTP</name>
        <dbReference type="ChEBI" id="CHEBI:37565"/>
    </ligand>
</feature>
<evidence type="ECO:0000256" key="10">
    <source>
        <dbReference type="RuleBase" id="RU000520"/>
    </source>
</evidence>
<dbReference type="HAMAP" id="MF_00011">
    <property type="entry name" value="Adenylosucc_synth"/>
    <property type="match status" value="1"/>
</dbReference>
<dbReference type="InterPro" id="IPR033128">
    <property type="entry name" value="Adenylosuccin_syn_Lys_AS"/>
</dbReference>
<dbReference type="AlphaFoldDB" id="A0A0R1IYY8"/>
<dbReference type="SMART" id="SM00788">
    <property type="entry name" value="Adenylsucc_synt"/>
    <property type="match status" value="1"/>
</dbReference>
<keyword evidence="7 8" id="KW-0342">GTP-binding</keyword>
<feature type="binding site" evidence="8">
    <location>
        <begin position="329"/>
        <end position="331"/>
    </location>
    <ligand>
        <name>GTP</name>
        <dbReference type="ChEBI" id="CHEBI:37565"/>
    </ligand>
</feature>
<keyword evidence="2 8" id="KW-0436">Ligase</keyword>
<dbReference type="InterPro" id="IPR018220">
    <property type="entry name" value="Adenylosuccin_syn_GTP-bd"/>
</dbReference>
<feature type="binding site" evidence="8">
    <location>
        <position position="40"/>
    </location>
    <ligand>
        <name>Mg(2+)</name>
        <dbReference type="ChEBI" id="CHEBI:18420"/>
    </ligand>
</feature>
<feature type="active site" evidence="9">
    <location>
        <position position="139"/>
    </location>
</feature>
<feature type="active site" description="Proton acceptor" evidence="8">
    <location>
        <position position="13"/>
    </location>
</feature>
<keyword evidence="3 8" id="KW-0479">Metal-binding</keyword>
<evidence type="ECO:0000313" key="12">
    <source>
        <dbReference type="Proteomes" id="UP000050929"/>
    </source>
</evidence>
<dbReference type="GO" id="GO:0005737">
    <property type="term" value="C:cytoplasm"/>
    <property type="evidence" value="ECO:0007669"/>
    <property type="project" value="UniProtKB-SubCell"/>
</dbReference>
<feature type="binding site" description="in other chain" evidence="8">
    <location>
        <position position="128"/>
    </location>
    <ligand>
        <name>IMP</name>
        <dbReference type="ChEBI" id="CHEBI:58053"/>
        <note>ligand shared between dimeric partners</note>
    </ligand>
</feature>
<dbReference type="PANTHER" id="PTHR11846:SF0">
    <property type="entry name" value="ADENYLOSUCCINATE SYNTHETASE"/>
    <property type="match status" value="1"/>
</dbReference>
<feature type="binding site" evidence="8">
    <location>
        <begin position="297"/>
        <end position="303"/>
    </location>
    <ligand>
        <name>substrate</name>
    </ligand>
</feature>
<proteinExistence type="inferred from homology"/>
<dbReference type="PATRIC" id="fig|1423811.3.peg.716"/>
<name>A0A0R1IYY8_9LACO</name>
<dbReference type="UniPathway" id="UPA00075">
    <property type="reaction ID" value="UER00335"/>
</dbReference>
<evidence type="ECO:0000256" key="7">
    <source>
        <dbReference type="ARBA" id="ARBA00023134"/>
    </source>
</evidence>
<dbReference type="Gene3D" id="1.10.300.10">
    <property type="entry name" value="Adenylosuccinate Synthetase, subunit A, domain 2"/>
    <property type="match status" value="1"/>
</dbReference>
<accession>A0A0R1IYY8</accession>
<reference evidence="11 12" key="1">
    <citation type="journal article" date="2015" name="Genome Announc.">
        <title>Expanding the biotechnology potential of lactobacilli through comparative genomics of 213 strains and associated genera.</title>
        <authorList>
            <person name="Sun Z."/>
            <person name="Harris H.M."/>
            <person name="McCann A."/>
            <person name="Guo C."/>
            <person name="Argimon S."/>
            <person name="Zhang W."/>
            <person name="Yang X."/>
            <person name="Jeffery I.B."/>
            <person name="Cooney J.C."/>
            <person name="Kagawa T.F."/>
            <person name="Liu W."/>
            <person name="Song Y."/>
            <person name="Salvetti E."/>
            <person name="Wrobel A."/>
            <person name="Rasinkangas P."/>
            <person name="Parkhill J."/>
            <person name="Rea M.C."/>
            <person name="O'Sullivan O."/>
            <person name="Ritari J."/>
            <person name="Douillard F.P."/>
            <person name="Paul Ross R."/>
            <person name="Yang R."/>
            <person name="Briner A.E."/>
            <person name="Felis G.E."/>
            <person name="de Vos W.M."/>
            <person name="Barrangou R."/>
            <person name="Klaenhammer T.R."/>
            <person name="Caufield P.W."/>
            <person name="Cui Y."/>
            <person name="Zhang H."/>
            <person name="O'Toole P.W."/>
        </authorList>
    </citation>
    <scope>NUCLEOTIDE SEQUENCE [LARGE SCALE GENOMIC DNA]</scope>
    <source>
        <strain evidence="11 12">DSM 20183</strain>
    </source>
</reference>
<dbReference type="SUPFAM" id="SSF52540">
    <property type="entry name" value="P-loop containing nucleoside triphosphate hydrolases"/>
    <property type="match status" value="1"/>
</dbReference>
<keyword evidence="4 8" id="KW-0547">Nucleotide-binding</keyword>
<keyword evidence="8" id="KW-0963">Cytoplasm</keyword>
<dbReference type="Pfam" id="PF00709">
    <property type="entry name" value="Adenylsucc_synt"/>
    <property type="match status" value="1"/>
</dbReference>
<dbReference type="EMBL" id="AZDG01000016">
    <property type="protein sequence ID" value="KRK64140.1"/>
    <property type="molecule type" value="Genomic_DNA"/>
</dbReference>
<dbReference type="InterPro" id="IPR042111">
    <property type="entry name" value="Adenylosuccinate_synth_dom3"/>
</dbReference>
<dbReference type="GO" id="GO:0005525">
    <property type="term" value="F:GTP binding"/>
    <property type="evidence" value="ECO:0007669"/>
    <property type="project" value="UniProtKB-UniRule"/>
</dbReference>
<gene>
    <name evidence="8" type="primary">purA</name>
    <name evidence="11" type="ORF">FC72_GL000706</name>
</gene>
<dbReference type="CDD" id="cd03108">
    <property type="entry name" value="AdSS"/>
    <property type="match status" value="1"/>
</dbReference>
<dbReference type="GO" id="GO:0000287">
    <property type="term" value="F:magnesium ion binding"/>
    <property type="evidence" value="ECO:0007669"/>
    <property type="project" value="UniProtKB-UniRule"/>
</dbReference>
<sequence length="428" mass="47033">MTTVVVVGTQWGDEGKGKITDYFSGEANIIARYQGGDNAGHTLNIDGNVYKLRSVPSGILYPDKTSVIGNGVVLNLESLLEELNRLHDQGVDTSNLKISNRAQLILPYHIKLDSLQEAARGDSKVGTTNRGIGPAYMDKVARIGIRMADILDKDIFKDLLTENLKQKNELFTKIYNSDEIKFDDVFEKYYQFGQEVKDRVIDTSAYLNKELKNGKNVLFEGAQGIMLDIDHGTYPYVTSSNPAGGVTTGAGIGAPMVDKVIGVVKAYTSRVGAGPFPTEQENEVGNFLREAGHEYGTVTHRPRRVGWLDTVVLRHSCNVAGVTHLSLNCLDVLTGLKEIKVCTGYDLNGKIIDEYPANLNILAKCKPVYKTFDGWTEDITGAKSISELPDAAKAYLEFLKEQLGVEYATVSVGPDREQTIEVNDVWNA</sequence>
<dbReference type="PROSITE" id="PS01266">
    <property type="entry name" value="ADENYLOSUCCIN_SYN_1"/>
    <property type="match status" value="1"/>
</dbReference>
<comment type="caution">
    <text evidence="11">The sequence shown here is derived from an EMBL/GenBank/DDBJ whole genome shotgun (WGS) entry which is preliminary data.</text>
</comment>
<dbReference type="NCBIfam" id="NF002223">
    <property type="entry name" value="PRK01117.1"/>
    <property type="match status" value="1"/>
</dbReference>
<dbReference type="STRING" id="1423811.FC72_GL000706"/>
<evidence type="ECO:0000256" key="3">
    <source>
        <dbReference type="ARBA" id="ARBA00022723"/>
    </source>
</evidence>
<dbReference type="Gene3D" id="3.90.170.10">
    <property type="entry name" value="Adenylosuccinate Synthetase, subunit A, domain 3"/>
    <property type="match status" value="1"/>
</dbReference>
<comment type="subunit">
    <text evidence="1 8">Homodimer.</text>
</comment>
<comment type="similarity">
    <text evidence="8 10">Belongs to the adenylosuccinate synthetase family.</text>
</comment>
<dbReference type="PROSITE" id="PS00513">
    <property type="entry name" value="ADENYLOSUCCIN_SYN_2"/>
    <property type="match status" value="1"/>
</dbReference>
<organism evidence="11 12">
    <name type="scientific">Companilactobacillus tucceti DSM 20183</name>
    <dbReference type="NCBI Taxonomy" id="1423811"/>
    <lineage>
        <taxon>Bacteria</taxon>
        <taxon>Bacillati</taxon>
        <taxon>Bacillota</taxon>
        <taxon>Bacilli</taxon>
        <taxon>Lactobacillales</taxon>
        <taxon>Lactobacillaceae</taxon>
        <taxon>Companilactobacillus</taxon>
    </lineage>
</organism>
<dbReference type="InterPro" id="IPR001114">
    <property type="entry name" value="Adenylosuccinate_synthetase"/>
</dbReference>
<evidence type="ECO:0000256" key="8">
    <source>
        <dbReference type="HAMAP-Rule" id="MF_00011"/>
    </source>
</evidence>
<dbReference type="FunFam" id="3.90.170.10:FF:000001">
    <property type="entry name" value="Adenylosuccinate synthetase"/>
    <property type="match status" value="1"/>
</dbReference>
<dbReference type="Gene3D" id="3.40.440.10">
    <property type="entry name" value="Adenylosuccinate Synthetase, subunit A, domain 1"/>
    <property type="match status" value="1"/>
</dbReference>
<evidence type="ECO:0000256" key="9">
    <source>
        <dbReference type="PROSITE-ProRule" id="PRU10134"/>
    </source>
</evidence>
<dbReference type="Proteomes" id="UP000050929">
    <property type="component" value="Unassembled WGS sequence"/>
</dbReference>
<comment type="cofactor">
    <cofactor evidence="8">
        <name>Mg(2+)</name>
        <dbReference type="ChEBI" id="CHEBI:18420"/>
    </cofactor>
    <text evidence="8">Binds 1 Mg(2+) ion per subunit.</text>
</comment>
<comment type="subcellular location">
    <subcellularLocation>
        <location evidence="8">Cytoplasm</location>
    </subcellularLocation>
</comment>
<keyword evidence="12" id="KW-1185">Reference proteome</keyword>
<evidence type="ECO:0000256" key="4">
    <source>
        <dbReference type="ARBA" id="ARBA00022741"/>
    </source>
</evidence>
<dbReference type="NCBIfam" id="TIGR00184">
    <property type="entry name" value="purA"/>
    <property type="match status" value="1"/>
</dbReference>
<feature type="binding site" description="in other chain" evidence="8">
    <location>
        <position position="223"/>
    </location>
    <ligand>
        <name>IMP</name>
        <dbReference type="ChEBI" id="CHEBI:58053"/>
        <note>ligand shared between dimeric partners</note>
    </ligand>
</feature>
<evidence type="ECO:0000313" key="11">
    <source>
        <dbReference type="EMBL" id="KRK64140.1"/>
    </source>
</evidence>
<dbReference type="GO" id="GO:0004019">
    <property type="term" value="F:adenylosuccinate synthase activity"/>
    <property type="evidence" value="ECO:0007669"/>
    <property type="project" value="UniProtKB-UniRule"/>
</dbReference>